<accession>A0A843UC83</accession>
<gene>
    <name evidence="1" type="ORF">Taro_015777</name>
</gene>
<comment type="caution">
    <text evidence="1">The sequence shown here is derived from an EMBL/GenBank/DDBJ whole genome shotgun (WGS) entry which is preliminary data.</text>
</comment>
<organism evidence="1 2">
    <name type="scientific">Colocasia esculenta</name>
    <name type="common">Wild taro</name>
    <name type="synonym">Arum esculentum</name>
    <dbReference type="NCBI Taxonomy" id="4460"/>
    <lineage>
        <taxon>Eukaryota</taxon>
        <taxon>Viridiplantae</taxon>
        <taxon>Streptophyta</taxon>
        <taxon>Embryophyta</taxon>
        <taxon>Tracheophyta</taxon>
        <taxon>Spermatophyta</taxon>
        <taxon>Magnoliopsida</taxon>
        <taxon>Liliopsida</taxon>
        <taxon>Araceae</taxon>
        <taxon>Aroideae</taxon>
        <taxon>Colocasieae</taxon>
        <taxon>Colocasia</taxon>
    </lineage>
</organism>
<protein>
    <submittedName>
        <fullName evidence="1">Uncharacterized protein</fullName>
    </submittedName>
</protein>
<proteinExistence type="predicted"/>
<name>A0A843UC83_COLES</name>
<evidence type="ECO:0000313" key="2">
    <source>
        <dbReference type="Proteomes" id="UP000652761"/>
    </source>
</evidence>
<dbReference type="AlphaFoldDB" id="A0A843UC83"/>
<evidence type="ECO:0000313" key="1">
    <source>
        <dbReference type="EMBL" id="MQL83292.1"/>
    </source>
</evidence>
<dbReference type="Proteomes" id="UP000652761">
    <property type="component" value="Unassembled WGS sequence"/>
</dbReference>
<dbReference type="EMBL" id="NMUH01000687">
    <property type="protein sequence ID" value="MQL83292.1"/>
    <property type="molecule type" value="Genomic_DNA"/>
</dbReference>
<sequence>MKVVPYDFLYELQLESYQMKISFRPLKCIKRLSRYIDEPSVHFNETTFGSENKVKYEVIIITRKMY</sequence>
<keyword evidence="2" id="KW-1185">Reference proteome</keyword>
<reference evidence="1" key="1">
    <citation type="submission" date="2017-07" db="EMBL/GenBank/DDBJ databases">
        <title>Taro Niue Genome Assembly and Annotation.</title>
        <authorList>
            <person name="Atibalentja N."/>
            <person name="Keating K."/>
            <person name="Fields C.J."/>
        </authorList>
    </citation>
    <scope>NUCLEOTIDE SEQUENCE</scope>
    <source>
        <strain evidence="1">Niue_2</strain>
        <tissue evidence="1">Leaf</tissue>
    </source>
</reference>